<evidence type="ECO:0000313" key="3">
    <source>
        <dbReference type="Proteomes" id="UP000594638"/>
    </source>
</evidence>
<evidence type="ECO:0000313" key="2">
    <source>
        <dbReference type="EMBL" id="CAA2968626.1"/>
    </source>
</evidence>
<evidence type="ECO:0000256" key="1">
    <source>
        <dbReference type="SAM" id="MobiDB-lite"/>
    </source>
</evidence>
<name>A0A8S0QP32_OLEEU</name>
<feature type="region of interest" description="Disordered" evidence="1">
    <location>
        <begin position="63"/>
        <end position="101"/>
    </location>
</feature>
<dbReference type="AlphaFoldDB" id="A0A8S0QP32"/>
<feature type="compositionally biased region" description="Basic and acidic residues" evidence="1">
    <location>
        <begin position="448"/>
        <end position="459"/>
    </location>
</feature>
<feature type="compositionally biased region" description="Basic and acidic residues" evidence="1">
    <location>
        <begin position="64"/>
        <end position="78"/>
    </location>
</feature>
<dbReference type="Proteomes" id="UP000594638">
    <property type="component" value="Unassembled WGS sequence"/>
</dbReference>
<feature type="compositionally biased region" description="Basic and acidic residues" evidence="1">
    <location>
        <begin position="186"/>
        <end position="197"/>
    </location>
</feature>
<dbReference type="Gramene" id="OE9A027268T1">
    <property type="protein sequence ID" value="OE9A027268C1"/>
    <property type="gene ID" value="OE9A027268"/>
</dbReference>
<gene>
    <name evidence="2" type="ORF">OLEA9_A027268</name>
</gene>
<dbReference type="EMBL" id="CACTIH010001917">
    <property type="protein sequence ID" value="CAA2968626.1"/>
    <property type="molecule type" value="Genomic_DNA"/>
</dbReference>
<organism evidence="2 3">
    <name type="scientific">Olea europaea subsp. europaea</name>
    <dbReference type="NCBI Taxonomy" id="158383"/>
    <lineage>
        <taxon>Eukaryota</taxon>
        <taxon>Viridiplantae</taxon>
        <taxon>Streptophyta</taxon>
        <taxon>Embryophyta</taxon>
        <taxon>Tracheophyta</taxon>
        <taxon>Spermatophyta</taxon>
        <taxon>Magnoliopsida</taxon>
        <taxon>eudicotyledons</taxon>
        <taxon>Gunneridae</taxon>
        <taxon>Pentapetalae</taxon>
        <taxon>asterids</taxon>
        <taxon>lamiids</taxon>
        <taxon>Lamiales</taxon>
        <taxon>Oleaceae</taxon>
        <taxon>Oleeae</taxon>
        <taxon>Olea</taxon>
    </lineage>
</organism>
<sequence length="459" mass="50532">MAKQDEEISTYDVYLDIEITLSSEDLWAAASHPSGMDENESRLRELHEISVKDIIKVGFSKINESGDKTSSRTQEGKVPEQNSIGAHSFSSPKTDFPSSCQASMKNCGKLQSCSVSAQEHSEPCEKLKNELNAICYLNGSEMLQDDRGNLIEQSLTINSESSEHNGSRSEKQDKTHHMLDLTGSESDNRISSKDSDSRLKKVLENEEMESDDPQASVSLMNVAVEQIPAAPSPCSSPQSRLSLSSLPLEDLTMHPHSGAHIEQESSHRQEKSTEVVDTHSDVDEPTNYEDQMENSALCEDTGHEGQLIYPMDCEECTTSESCEDKEDRTPTTSSILVEENDNSGTHKTEEDGEAIHHANEHGSTLGSEVKLEISTNNIGESHDESIILGVPKEKNNSKNSISCITIEEPTNSSARSVEESTSVCIANKMVTNKINERDPESMSGGVEEDQKDKSKIRFC</sequence>
<keyword evidence="3" id="KW-1185">Reference proteome</keyword>
<reference evidence="2 3" key="1">
    <citation type="submission" date="2019-12" db="EMBL/GenBank/DDBJ databases">
        <authorList>
            <person name="Alioto T."/>
            <person name="Alioto T."/>
            <person name="Gomez Garrido J."/>
        </authorList>
    </citation>
    <scope>NUCLEOTIDE SEQUENCE [LARGE SCALE GENOMIC DNA]</scope>
</reference>
<feature type="region of interest" description="Disordered" evidence="1">
    <location>
        <begin position="157"/>
        <end position="197"/>
    </location>
</feature>
<feature type="compositionally biased region" description="Polar residues" evidence="1">
    <location>
        <begin position="80"/>
        <end position="101"/>
    </location>
</feature>
<feature type="compositionally biased region" description="Basic and acidic residues" evidence="1">
    <location>
        <begin position="259"/>
        <end position="282"/>
    </location>
</feature>
<dbReference type="OrthoDB" id="1908091at2759"/>
<feature type="region of interest" description="Disordered" evidence="1">
    <location>
        <begin position="433"/>
        <end position="459"/>
    </location>
</feature>
<feature type="region of interest" description="Disordered" evidence="1">
    <location>
        <begin position="257"/>
        <end position="286"/>
    </location>
</feature>
<protein>
    <submittedName>
        <fullName evidence="2">Granaticin polyketide synthase putative ketoacyl reductase 2</fullName>
    </submittedName>
</protein>
<proteinExistence type="predicted"/>
<feature type="compositionally biased region" description="Basic and acidic residues" evidence="1">
    <location>
        <begin position="161"/>
        <end position="179"/>
    </location>
</feature>
<accession>A0A8S0QP32</accession>
<comment type="caution">
    <text evidence="2">The sequence shown here is derived from an EMBL/GenBank/DDBJ whole genome shotgun (WGS) entry which is preliminary data.</text>
</comment>